<dbReference type="AlphaFoldDB" id="A0A6H5J2C2"/>
<dbReference type="EMBL" id="CADCXV010001123">
    <property type="protein sequence ID" value="CAB0041542.1"/>
    <property type="molecule type" value="Genomic_DNA"/>
</dbReference>
<name>A0A6H5J2C2_9HYME</name>
<accession>A0A6H5J2C2</accession>
<protein>
    <submittedName>
        <fullName evidence="2">Uncharacterized protein</fullName>
    </submittedName>
</protein>
<dbReference type="Proteomes" id="UP000479190">
    <property type="component" value="Unassembled WGS sequence"/>
</dbReference>
<feature type="compositionally biased region" description="Polar residues" evidence="1">
    <location>
        <begin position="72"/>
        <end position="81"/>
    </location>
</feature>
<reference evidence="2 3" key="1">
    <citation type="submission" date="2020-02" db="EMBL/GenBank/DDBJ databases">
        <authorList>
            <person name="Ferguson B K."/>
        </authorList>
    </citation>
    <scope>NUCLEOTIDE SEQUENCE [LARGE SCALE GENOMIC DNA]</scope>
</reference>
<keyword evidence="3" id="KW-1185">Reference proteome</keyword>
<proteinExistence type="predicted"/>
<evidence type="ECO:0000256" key="1">
    <source>
        <dbReference type="SAM" id="MobiDB-lite"/>
    </source>
</evidence>
<evidence type="ECO:0000313" key="2">
    <source>
        <dbReference type="EMBL" id="CAB0041542.1"/>
    </source>
</evidence>
<evidence type="ECO:0000313" key="3">
    <source>
        <dbReference type="Proteomes" id="UP000479190"/>
    </source>
</evidence>
<feature type="region of interest" description="Disordered" evidence="1">
    <location>
        <begin position="65"/>
        <end position="85"/>
    </location>
</feature>
<sequence>MKLFSNILQNPLYILVTKKLWRFQRRARRMVSSRQNIWSSEITLKRCGYSRGVFAALGRCRRRGRVAKRSGQGTTASPTLQTRRDVSTPLRAIDPHLDRRAIELHCHLSELRLQRATSRAFGRLDGRAPTMFALLNLIGE</sequence>
<organism evidence="2 3">
    <name type="scientific">Trichogramma brassicae</name>
    <dbReference type="NCBI Taxonomy" id="86971"/>
    <lineage>
        <taxon>Eukaryota</taxon>
        <taxon>Metazoa</taxon>
        <taxon>Ecdysozoa</taxon>
        <taxon>Arthropoda</taxon>
        <taxon>Hexapoda</taxon>
        <taxon>Insecta</taxon>
        <taxon>Pterygota</taxon>
        <taxon>Neoptera</taxon>
        <taxon>Endopterygota</taxon>
        <taxon>Hymenoptera</taxon>
        <taxon>Apocrita</taxon>
        <taxon>Proctotrupomorpha</taxon>
        <taxon>Chalcidoidea</taxon>
        <taxon>Trichogrammatidae</taxon>
        <taxon>Trichogramma</taxon>
    </lineage>
</organism>
<gene>
    <name evidence="2" type="ORF">TBRA_LOCUS13209</name>
</gene>